<organism evidence="1 2">
    <name type="scientific">Thalassospira xiamenensis M-5 = DSM 17429</name>
    <dbReference type="NCBI Taxonomy" id="1123366"/>
    <lineage>
        <taxon>Bacteria</taxon>
        <taxon>Pseudomonadati</taxon>
        <taxon>Pseudomonadota</taxon>
        <taxon>Alphaproteobacteria</taxon>
        <taxon>Rhodospirillales</taxon>
        <taxon>Thalassospiraceae</taxon>
        <taxon>Thalassospira</taxon>
    </lineage>
</organism>
<reference evidence="1 2" key="1">
    <citation type="journal article" date="2012" name="J. Bacteriol.">
        <title>Genome sequence of Thalassospira xiamenensis type strain M-5.</title>
        <authorList>
            <person name="Lai Q."/>
            <person name="Shao Z."/>
        </authorList>
    </citation>
    <scope>NUCLEOTIDE SEQUENCE [LARGE SCALE GENOMIC DNA]</scope>
    <source>
        <strain evidence="1 2">M-5</strain>
    </source>
</reference>
<dbReference type="Gene3D" id="3.40.190.10">
    <property type="entry name" value="Periplasmic binding protein-like II"/>
    <property type="match status" value="2"/>
</dbReference>
<sequence length="247" mass="27076">MCPRNIGLCTFCHEFGKHATFRMSGLTVLVLVSILSLSTLTRASEKCLFIAMPEVRMTGDGIEPYRSAMQQGGLCVKPVRMPLARVAQALSHGEIDGVFAELEGFQQNVDRPILRGNIRVGLVDGMLVVPSGKISGIDDLKDETVGVWLGAKWSNALLADYPNVVHVPRGPEMMQKMLQYGRLDAILLDNYSLSVTGGVPDGFQAVPVMSLSVYSWLAADHADLLPAFDRGTELFLQTIIEWRQKGQ</sequence>
<dbReference type="AlphaFoldDB" id="A0AB72U9L4"/>
<dbReference type="KEGG" id="txi:TH3_03990"/>
<gene>
    <name evidence="1" type="ORF">TH3_03990</name>
</gene>
<evidence type="ECO:0000313" key="2">
    <source>
        <dbReference type="Proteomes" id="UP000007127"/>
    </source>
</evidence>
<evidence type="ECO:0008006" key="3">
    <source>
        <dbReference type="Google" id="ProtNLM"/>
    </source>
</evidence>
<evidence type="ECO:0000313" key="1">
    <source>
        <dbReference type="EMBL" id="AJD50920.1"/>
    </source>
</evidence>
<dbReference type="EMBL" id="CP004388">
    <property type="protein sequence ID" value="AJD50920.1"/>
    <property type="molecule type" value="Genomic_DNA"/>
</dbReference>
<protein>
    <recommendedName>
        <fullName evidence="3">Solute-binding protein family 3/N-terminal domain-containing protein</fullName>
    </recommendedName>
</protein>
<name>A0AB72U9L4_9PROT</name>
<dbReference type="Proteomes" id="UP000007127">
    <property type="component" value="Chromosome"/>
</dbReference>
<accession>A0AB72U9L4</accession>
<proteinExistence type="predicted"/>
<dbReference type="SUPFAM" id="SSF53850">
    <property type="entry name" value="Periplasmic binding protein-like II"/>
    <property type="match status" value="1"/>
</dbReference>